<dbReference type="GO" id="GO:0006516">
    <property type="term" value="P:glycoprotein catabolic process"/>
    <property type="evidence" value="ECO:0007669"/>
    <property type="project" value="TreeGrafter"/>
</dbReference>
<evidence type="ECO:0000313" key="4">
    <source>
        <dbReference type="EMBL" id="SNS42225.1"/>
    </source>
</evidence>
<dbReference type="Proteomes" id="UP000198356">
    <property type="component" value="Unassembled WGS sequence"/>
</dbReference>
<evidence type="ECO:0000259" key="3">
    <source>
        <dbReference type="Pfam" id="PF17678"/>
    </source>
</evidence>
<sequence>MKLPLLNVSGRSLLLTGMIFSFAAGQVFAQQLTQYVNVFAGTQGDHGQTTPAASLPFGMAIIGPDTYPAIHGDFHNGYNYTDKKIVGFSHFRMSGVGCSGEGGNLSMLPLSSPPQSSNPDNYAQEYIKDAEQGAPDFYAVTFASRIRAEMTATRHASIEKYVFPEGGTSSILVNLTTGRTKILSAEIHQVSPTRLEGKIRAGMLCNVDGYYDIYFDLETQAPILSVDDLRPDHPATVVNLKFAPSTTLVSTKVGFSTISTADAASVLKREILAWDFEKVRAAGNDAWNQELSRITIHASPAETHLFYTTYYHTLLLPMLVADIGETYRGTDSEVHTAKSHRYYSGWSLWDTYRTQMPLLTLLSDERARDLCGSLTDVFRQRYAEQATGYWPVPEIRQEGAEQYLLDSARKGICPNLDATTYKFVRDQLLTRIHSRRGTLDYVPYTPKRPGTVATTLVDDYVAWALSGLAMQQSENADAKMFAKIAASYPVLWDKEVSQFAGKDAEGNWHVIKDPDVDDDTVFYEGSARQYRWAVPYDMPGLIHLMGGADNFTRDLNDLFTTHHFNMANEPDLEYPYLFVYSGAPWLTQKYVHDFATKPQVQIYASHGYYPKPVFEVAFKDTPAALLPEMDDDAGAMSSWYVLSAIGLYQPLIGEPYYIVTTPVIAHTKLHLSGGKIFSIDVTQGDPATDTYIQSAALNGKPLDRAWVHDNEVRAGGKLTLILGSQPNKQWGLEPPPQ</sequence>
<dbReference type="InterPro" id="IPR050883">
    <property type="entry name" value="PNGase"/>
</dbReference>
<dbReference type="EMBL" id="FZOU01000001">
    <property type="protein sequence ID" value="SNS42225.1"/>
    <property type="molecule type" value="Genomic_DNA"/>
</dbReference>
<accession>A0A239EC27</accession>
<keyword evidence="5" id="KW-1185">Reference proteome</keyword>
<reference evidence="4 5" key="1">
    <citation type="submission" date="2017-06" db="EMBL/GenBank/DDBJ databases">
        <authorList>
            <person name="Kim H.J."/>
            <person name="Triplett B.A."/>
        </authorList>
    </citation>
    <scope>NUCLEOTIDE SEQUENCE [LARGE SCALE GENOMIC DNA]</scope>
    <source>
        <strain evidence="4 5">DSM 18704</strain>
    </source>
</reference>
<dbReference type="InterPro" id="IPR008928">
    <property type="entry name" value="6-hairpin_glycosidase_sf"/>
</dbReference>
<dbReference type="SUPFAM" id="SSF48208">
    <property type="entry name" value="Six-hairpin glycosidases"/>
    <property type="match status" value="1"/>
</dbReference>
<feature type="domain" description="Glycosyl hydrolase family 92 N-terminal" evidence="3">
    <location>
        <begin position="35"/>
        <end position="227"/>
    </location>
</feature>
<proteinExistence type="predicted"/>
<name>A0A239EC27_9BACT</name>
<feature type="domain" description="Glycosyl hydrolase family 92" evidence="2">
    <location>
        <begin position="263"/>
        <end position="595"/>
    </location>
</feature>
<dbReference type="InterPro" id="IPR012939">
    <property type="entry name" value="Glyco_hydro_92"/>
</dbReference>
<dbReference type="Gene3D" id="3.30.2080.10">
    <property type="entry name" value="GH92 mannosidase domain"/>
    <property type="match status" value="1"/>
</dbReference>
<gene>
    <name evidence="4" type="ORF">SAMN05421770_101902</name>
</gene>
<dbReference type="GO" id="GO:0005829">
    <property type="term" value="C:cytosol"/>
    <property type="evidence" value="ECO:0007669"/>
    <property type="project" value="TreeGrafter"/>
</dbReference>
<dbReference type="PANTHER" id="PTHR12143">
    <property type="entry name" value="PEPTIDE N-GLYCANASE PNGASE -RELATED"/>
    <property type="match status" value="1"/>
</dbReference>
<dbReference type="InterPro" id="IPR041371">
    <property type="entry name" value="GH92_N"/>
</dbReference>
<feature type="signal peptide" evidence="1">
    <location>
        <begin position="1"/>
        <end position="23"/>
    </location>
</feature>
<organism evidence="4 5">
    <name type="scientific">Granulicella rosea</name>
    <dbReference type="NCBI Taxonomy" id="474952"/>
    <lineage>
        <taxon>Bacteria</taxon>
        <taxon>Pseudomonadati</taxon>
        <taxon>Acidobacteriota</taxon>
        <taxon>Terriglobia</taxon>
        <taxon>Terriglobales</taxon>
        <taxon>Acidobacteriaceae</taxon>
        <taxon>Granulicella</taxon>
    </lineage>
</organism>
<dbReference type="RefSeq" id="WP_176441582.1">
    <property type="nucleotide sequence ID" value="NZ_FZOU01000001.1"/>
</dbReference>
<dbReference type="Pfam" id="PF07971">
    <property type="entry name" value="Glyco_hydro_92"/>
    <property type="match status" value="2"/>
</dbReference>
<dbReference type="GO" id="GO:0030246">
    <property type="term" value="F:carbohydrate binding"/>
    <property type="evidence" value="ECO:0007669"/>
    <property type="project" value="InterPro"/>
</dbReference>
<evidence type="ECO:0000256" key="1">
    <source>
        <dbReference type="SAM" id="SignalP"/>
    </source>
</evidence>
<dbReference type="Pfam" id="PF17678">
    <property type="entry name" value="Glyco_hydro_92N"/>
    <property type="match status" value="1"/>
</dbReference>
<dbReference type="GO" id="GO:0000224">
    <property type="term" value="F:peptide-N4-(N-acetyl-beta-glucosaminyl)asparagine amidase activity"/>
    <property type="evidence" value="ECO:0007669"/>
    <property type="project" value="TreeGrafter"/>
</dbReference>
<dbReference type="PANTHER" id="PTHR12143:SF39">
    <property type="entry name" value="SECRETED PROTEIN"/>
    <property type="match status" value="1"/>
</dbReference>
<dbReference type="AlphaFoldDB" id="A0A239EC27"/>
<evidence type="ECO:0000313" key="5">
    <source>
        <dbReference type="Proteomes" id="UP000198356"/>
    </source>
</evidence>
<dbReference type="Gene3D" id="2.70.98.10">
    <property type="match status" value="1"/>
</dbReference>
<protein>
    <submittedName>
        <fullName evidence="4">Alpha-1,2-mannosidase, putative</fullName>
    </submittedName>
</protein>
<feature type="chain" id="PRO_5012602191" evidence="1">
    <location>
        <begin position="24"/>
        <end position="737"/>
    </location>
</feature>
<dbReference type="NCBIfam" id="TIGR01180">
    <property type="entry name" value="aman2_put"/>
    <property type="match status" value="1"/>
</dbReference>
<keyword evidence="1" id="KW-0732">Signal</keyword>
<dbReference type="InterPro" id="IPR014718">
    <property type="entry name" value="GH-type_carb-bd"/>
</dbReference>
<dbReference type="Gene3D" id="1.20.1050.60">
    <property type="entry name" value="alpha-1,2-mannosidase"/>
    <property type="match status" value="1"/>
</dbReference>
<dbReference type="GO" id="GO:0005975">
    <property type="term" value="P:carbohydrate metabolic process"/>
    <property type="evidence" value="ECO:0007669"/>
    <property type="project" value="InterPro"/>
</dbReference>
<feature type="domain" description="Glycosyl hydrolase family 92" evidence="2">
    <location>
        <begin position="615"/>
        <end position="723"/>
    </location>
</feature>
<evidence type="ECO:0000259" key="2">
    <source>
        <dbReference type="Pfam" id="PF07971"/>
    </source>
</evidence>
<dbReference type="InterPro" id="IPR005887">
    <property type="entry name" value="GH92_a_mannosidase_put"/>
</dbReference>
<dbReference type="Gene3D" id="1.20.1610.10">
    <property type="entry name" value="alpha-1,2-mannosidases domains"/>
    <property type="match status" value="1"/>
</dbReference>